<feature type="region of interest" description="Disordered" evidence="1">
    <location>
        <begin position="175"/>
        <end position="201"/>
    </location>
</feature>
<evidence type="ECO:0000256" key="1">
    <source>
        <dbReference type="SAM" id="MobiDB-lite"/>
    </source>
</evidence>
<evidence type="ECO:0000313" key="2">
    <source>
        <dbReference type="EMBL" id="PTQ29361.1"/>
    </source>
</evidence>
<feature type="region of interest" description="Disordered" evidence="1">
    <location>
        <begin position="1"/>
        <end position="60"/>
    </location>
</feature>
<gene>
    <name evidence="2" type="ORF">MARPO_0143s0036</name>
</gene>
<name>A0A2R6W692_MARPO</name>
<dbReference type="AlphaFoldDB" id="A0A2R6W692"/>
<keyword evidence="3" id="KW-1185">Reference proteome</keyword>
<feature type="region of interest" description="Disordered" evidence="1">
    <location>
        <begin position="83"/>
        <end position="109"/>
    </location>
</feature>
<protein>
    <submittedName>
        <fullName evidence="2">Uncharacterized protein</fullName>
    </submittedName>
</protein>
<proteinExistence type="predicted"/>
<sequence>MVSTNNIKYSLIGNRSERRRNSRTKNTSSEELEDVHTDRSLGGKIPRSHIYEDKPPIPSIPPHYELEARGGPTVAPKALYKAAPTSEEFEGGGGGGKEGRTTERSNGLSDAIANRSSVCRSVLAGQKGPRRPGRAQCESQRRADSLGWLAGPALPTCCGRSIHRFLQCSFKDSGKEGRKAMSGDSRIPHMQPRGQREAGRQVTRKFAIISEQED</sequence>
<organism evidence="2 3">
    <name type="scientific">Marchantia polymorpha</name>
    <name type="common">Common liverwort</name>
    <name type="synonym">Marchantia aquatica</name>
    <dbReference type="NCBI Taxonomy" id="3197"/>
    <lineage>
        <taxon>Eukaryota</taxon>
        <taxon>Viridiplantae</taxon>
        <taxon>Streptophyta</taxon>
        <taxon>Embryophyta</taxon>
        <taxon>Marchantiophyta</taxon>
        <taxon>Marchantiopsida</taxon>
        <taxon>Marchantiidae</taxon>
        <taxon>Marchantiales</taxon>
        <taxon>Marchantiaceae</taxon>
        <taxon>Marchantia</taxon>
    </lineage>
</organism>
<reference evidence="3" key="1">
    <citation type="journal article" date="2017" name="Cell">
        <title>Insights into land plant evolution garnered from the Marchantia polymorpha genome.</title>
        <authorList>
            <person name="Bowman J.L."/>
            <person name="Kohchi T."/>
            <person name="Yamato K.T."/>
            <person name="Jenkins J."/>
            <person name="Shu S."/>
            <person name="Ishizaki K."/>
            <person name="Yamaoka S."/>
            <person name="Nishihama R."/>
            <person name="Nakamura Y."/>
            <person name="Berger F."/>
            <person name="Adam C."/>
            <person name="Aki S.S."/>
            <person name="Althoff F."/>
            <person name="Araki T."/>
            <person name="Arteaga-Vazquez M.A."/>
            <person name="Balasubrmanian S."/>
            <person name="Barry K."/>
            <person name="Bauer D."/>
            <person name="Boehm C.R."/>
            <person name="Briginshaw L."/>
            <person name="Caballero-Perez J."/>
            <person name="Catarino B."/>
            <person name="Chen F."/>
            <person name="Chiyoda S."/>
            <person name="Chovatia M."/>
            <person name="Davies K.M."/>
            <person name="Delmans M."/>
            <person name="Demura T."/>
            <person name="Dierschke T."/>
            <person name="Dolan L."/>
            <person name="Dorantes-Acosta A.E."/>
            <person name="Eklund D.M."/>
            <person name="Florent S.N."/>
            <person name="Flores-Sandoval E."/>
            <person name="Fujiyama A."/>
            <person name="Fukuzawa H."/>
            <person name="Galik B."/>
            <person name="Grimanelli D."/>
            <person name="Grimwood J."/>
            <person name="Grossniklaus U."/>
            <person name="Hamada T."/>
            <person name="Haseloff J."/>
            <person name="Hetherington A.J."/>
            <person name="Higo A."/>
            <person name="Hirakawa Y."/>
            <person name="Hundley H.N."/>
            <person name="Ikeda Y."/>
            <person name="Inoue K."/>
            <person name="Inoue S.I."/>
            <person name="Ishida S."/>
            <person name="Jia Q."/>
            <person name="Kakita M."/>
            <person name="Kanazawa T."/>
            <person name="Kawai Y."/>
            <person name="Kawashima T."/>
            <person name="Kennedy M."/>
            <person name="Kinose K."/>
            <person name="Kinoshita T."/>
            <person name="Kohara Y."/>
            <person name="Koide E."/>
            <person name="Komatsu K."/>
            <person name="Kopischke S."/>
            <person name="Kubo M."/>
            <person name="Kyozuka J."/>
            <person name="Lagercrantz U."/>
            <person name="Lin S.S."/>
            <person name="Lindquist E."/>
            <person name="Lipzen A.M."/>
            <person name="Lu C.W."/>
            <person name="De Luna E."/>
            <person name="Martienssen R.A."/>
            <person name="Minamino N."/>
            <person name="Mizutani M."/>
            <person name="Mizutani M."/>
            <person name="Mochizuki N."/>
            <person name="Monte I."/>
            <person name="Mosher R."/>
            <person name="Nagasaki H."/>
            <person name="Nakagami H."/>
            <person name="Naramoto S."/>
            <person name="Nishitani K."/>
            <person name="Ohtani M."/>
            <person name="Okamoto T."/>
            <person name="Okumura M."/>
            <person name="Phillips J."/>
            <person name="Pollak B."/>
            <person name="Reinders A."/>
            <person name="Rovekamp M."/>
            <person name="Sano R."/>
            <person name="Sawa S."/>
            <person name="Schmid M.W."/>
            <person name="Shirakawa M."/>
            <person name="Solano R."/>
            <person name="Spunde A."/>
            <person name="Suetsugu N."/>
            <person name="Sugano S."/>
            <person name="Sugiyama A."/>
            <person name="Sun R."/>
            <person name="Suzuki Y."/>
            <person name="Takenaka M."/>
            <person name="Takezawa D."/>
            <person name="Tomogane H."/>
            <person name="Tsuzuki M."/>
            <person name="Ueda T."/>
            <person name="Umeda M."/>
            <person name="Ward J.M."/>
            <person name="Watanabe Y."/>
            <person name="Yazaki K."/>
            <person name="Yokoyama R."/>
            <person name="Yoshitake Y."/>
            <person name="Yotsui I."/>
            <person name="Zachgo S."/>
            <person name="Schmutz J."/>
        </authorList>
    </citation>
    <scope>NUCLEOTIDE SEQUENCE [LARGE SCALE GENOMIC DNA]</scope>
    <source>
        <strain evidence="3">Tak-1</strain>
    </source>
</reference>
<dbReference type="Gramene" id="Mp5g12070.1">
    <property type="protein sequence ID" value="Mp5g12070.1.cds"/>
    <property type="gene ID" value="Mp5g12070"/>
</dbReference>
<evidence type="ECO:0000313" key="3">
    <source>
        <dbReference type="Proteomes" id="UP000244005"/>
    </source>
</evidence>
<accession>A0A2R6W692</accession>
<dbReference type="Proteomes" id="UP000244005">
    <property type="component" value="Unassembled WGS sequence"/>
</dbReference>
<dbReference type="EMBL" id="KZ772813">
    <property type="protein sequence ID" value="PTQ29361.1"/>
    <property type="molecule type" value="Genomic_DNA"/>
</dbReference>